<dbReference type="InterPro" id="IPR002052">
    <property type="entry name" value="DNA_methylase_N6_adenine_CS"/>
</dbReference>
<dbReference type="NCBIfam" id="TIGR00675">
    <property type="entry name" value="dcm"/>
    <property type="match status" value="1"/>
</dbReference>
<dbReference type="eggNOG" id="COG0863">
    <property type="taxonomic scope" value="Bacteria"/>
</dbReference>
<evidence type="ECO:0000256" key="7">
    <source>
        <dbReference type="PROSITE-ProRule" id="PRU01016"/>
    </source>
</evidence>
<dbReference type="PROSITE" id="PS00092">
    <property type="entry name" value="N6_MTASE"/>
    <property type="match status" value="1"/>
</dbReference>
<proteinExistence type="inferred from homology"/>
<keyword evidence="3 7" id="KW-0489">Methyltransferase</keyword>
<dbReference type="PROSITE" id="PS00094">
    <property type="entry name" value="C5_MTASE_1"/>
    <property type="match status" value="1"/>
</dbReference>
<dbReference type="eggNOG" id="COG0270">
    <property type="taxonomic scope" value="Bacteria"/>
</dbReference>
<comment type="similarity">
    <text evidence="7">Belongs to the class I-like SAM-binding methyltransferase superfamily. C5-methyltransferase family.</text>
</comment>
<dbReference type="PRINTS" id="PR00508">
    <property type="entry name" value="S21N4MTFRASE"/>
</dbReference>
<evidence type="ECO:0000256" key="4">
    <source>
        <dbReference type="ARBA" id="ARBA00022679"/>
    </source>
</evidence>
<dbReference type="PROSITE" id="PS00095">
    <property type="entry name" value="C5_MTASE_2"/>
    <property type="match status" value="1"/>
</dbReference>
<sequence>MKEFKILDLFCGTGGFSCGLDQINGFETKVALDFDKNAITTFKKNFPNAIAIYGDICNDDVKNEVIKASKQFGINMIVGGPPCQGFSLKGKKLGLDDPRNFLFLEYVDIVKKIKPEVFIIENVKNMITSSKGYFINQIYDKFTSLGYTLNHGILNAYDFGVPQNRERAIIIGTLNPNGIKLPQPRGDKKTTVRDAISDLAYLNSGEGKDSTSYIYQPQSFYQEILRNNSDLLRNHKATNHSQITLAKLSLIPPEGDKRFLPKEMHGNQKFMTTWSRLVWDKPSPTIDTRFDTPSNGRNSHPILNRAITPREAARIQSFPDTFIFYGPKTSICRQIGNAVPPLLAKGIGEHIKETYNIKGTKMMELYNDDAYKIIKEFQKKGIKVDHIITDPPYNISKDNNFDTMKNPRKGVDFGDWDRGKFDLYSWIPEYANILNKNGSMIIFCSYRYISYLIDVLESKQANMVVKDILIWQKSNPMPRNIKRRYVQDMEFAIWAVKKNSKWVFNKPDGVPYLRSVFTSGVVFGKERLGHPTQKSLKVMDSIIKIHTNPGDTIIDPFMGSASIGEAAINNNRNFIGVEYDKNYYKIAKKRLEKFGAIE</sequence>
<evidence type="ECO:0000313" key="9">
    <source>
        <dbReference type="EMBL" id="EXU61078.1"/>
    </source>
</evidence>
<dbReference type="STRING" id="1188239.MOVI_4140"/>
<dbReference type="RefSeq" id="WP_080684854.1">
    <property type="nucleotide sequence ID" value="NZ_JFAD01000021.1"/>
</dbReference>
<dbReference type="InterPro" id="IPR029063">
    <property type="entry name" value="SAM-dependent_MTases_sf"/>
</dbReference>
<reference evidence="9 10" key="1">
    <citation type="submission" date="2014-03" db="EMBL/GenBank/DDBJ databases">
        <title>Genome sequence of Mycoplasma ovipneumoniae strain 14811.</title>
        <authorList>
            <person name="Sirand-Pugnet P."/>
            <person name="Breton M."/>
            <person name="Dordet-Frisoni E."/>
            <person name="Baranowski E."/>
            <person name="Barre A."/>
            <person name="Couture C."/>
            <person name="Dupuy V."/>
            <person name="Gaurivaud P."/>
            <person name="Jacob D."/>
            <person name="Lemaitre C."/>
            <person name="Manso-Silvan L."/>
            <person name="Nikolski M."/>
            <person name="Nouvel L.-X."/>
            <person name="Poumarat F."/>
            <person name="Tardy F."/>
            <person name="Thebault P."/>
            <person name="Theil S."/>
            <person name="Citti C."/>
            <person name="Thiaucourt F."/>
            <person name="Blanchard A."/>
        </authorList>
    </citation>
    <scope>NUCLEOTIDE SEQUENCE [LARGE SCALE GENOMIC DNA]</scope>
    <source>
        <strain evidence="9 10">14811</strain>
    </source>
</reference>
<dbReference type="PROSITE" id="PS51679">
    <property type="entry name" value="SAM_MT_C5"/>
    <property type="match status" value="1"/>
</dbReference>
<name>A0A014M290_9BACT</name>
<dbReference type="GO" id="GO:0009307">
    <property type="term" value="P:DNA restriction-modification system"/>
    <property type="evidence" value="ECO:0007669"/>
    <property type="project" value="UniProtKB-KW"/>
</dbReference>
<dbReference type="GO" id="GO:0032259">
    <property type="term" value="P:methylation"/>
    <property type="evidence" value="ECO:0007669"/>
    <property type="project" value="UniProtKB-KW"/>
</dbReference>
<dbReference type="InterPro" id="IPR002941">
    <property type="entry name" value="DNA_methylase_N4/N6"/>
</dbReference>
<dbReference type="GO" id="GO:0044027">
    <property type="term" value="P:negative regulation of gene expression via chromosomal CpG island methylation"/>
    <property type="evidence" value="ECO:0007669"/>
    <property type="project" value="TreeGrafter"/>
</dbReference>
<dbReference type="Pfam" id="PF01555">
    <property type="entry name" value="N6_N4_Mtase"/>
    <property type="match status" value="1"/>
</dbReference>
<keyword evidence="4 7" id="KW-0808">Transferase</keyword>
<evidence type="ECO:0000313" key="10">
    <source>
        <dbReference type="Proteomes" id="UP000020977"/>
    </source>
</evidence>
<comment type="caution">
    <text evidence="9">The sequence shown here is derived from an EMBL/GenBank/DDBJ whole genome shotgun (WGS) entry which is preliminary data.</text>
</comment>
<dbReference type="GO" id="GO:0003677">
    <property type="term" value="F:DNA binding"/>
    <property type="evidence" value="ECO:0007669"/>
    <property type="project" value="InterPro"/>
</dbReference>
<dbReference type="InterPro" id="IPR031303">
    <property type="entry name" value="C5_meth_CS"/>
</dbReference>
<dbReference type="GO" id="GO:0003886">
    <property type="term" value="F:DNA (cytosine-5-)-methyltransferase activity"/>
    <property type="evidence" value="ECO:0007669"/>
    <property type="project" value="UniProtKB-EC"/>
</dbReference>
<feature type="active site" evidence="7">
    <location>
        <position position="83"/>
    </location>
</feature>
<dbReference type="AlphaFoldDB" id="A0A014M290"/>
<dbReference type="CDD" id="cd00315">
    <property type="entry name" value="Cyt_C5_DNA_methylase"/>
    <property type="match status" value="1"/>
</dbReference>
<dbReference type="EC" id="2.1.1.37" evidence="2"/>
<dbReference type="Gene3D" id="3.90.120.10">
    <property type="entry name" value="DNA Methylase, subunit A, domain 2"/>
    <property type="match status" value="1"/>
</dbReference>
<evidence type="ECO:0000256" key="1">
    <source>
        <dbReference type="ARBA" id="ARBA00006594"/>
    </source>
</evidence>
<dbReference type="InterPro" id="IPR001525">
    <property type="entry name" value="C5_MeTfrase"/>
</dbReference>
<dbReference type="EMBL" id="JFAD01000021">
    <property type="protein sequence ID" value="EXU61078.1"/>
    <property type="molecule type" value="Genomic_DNA"/>
</dbReference>
<evidence type="ECO:0000256" key="3">
    <source>
        <dbReference type="ARBA" id="ARBA00022603"/>
    </source>
</evidence>
<accession>A0A014M290</accession>
<dbReference type="Pfam" id="PF00145">
    <property type="entry name" value="DNA_methylase"/>
    <property type="match status" value="1"/>
</dbReference>
<protein>
    <recommendedName>
        <fullName evidence="2">DNA (cytosine-5-)-methyltransferase</fullName>
        <ecNumber evidence="2">2.1.1.37</ecNumber>
    </recommendedName>
</protein>
<comment type="similarity">
    <text evidence="1">Belongs to the N(4)/N(6)-methyltransferase family.</text>
</comment>
<dbReference type="InterPro" id="IPR001091">
    <property type="entry name" value="RM_Methyltransferase"/>
</dbReference>
<evidence type="ECO:0000259" key="8">
    <source>
        <dbReference type="Pfam" id="PF01555"/>
    </source>
</evidence>
<dbReference type="eggNOG" id="COG1092">
    <property type="taxonomic scope" value="Bacteria"/>
</dbReference>
<gene>
    <name evidence="9" type="ORF">MOVI_4140</name>
</gene>
<feature type="domain" description="DNA methylase N-4/N-6" evidence="8">
    <location>
        <begin position="384"/>
        <end position="589"/>
    </location>
</feature>
<organism evidence="9 10">
    <name type="scientific">Mesomycoplasma ovipneumoniae 14811</name>
    <dbReference type="NCBI Taxonomy" id="1188239"/>
    <lineage>
        <taxon>Bacteria</taxon>
        <taxon>Bacillati</taxon>
        <taxon>Mycoplasmatota</taxon>
        <taxon>Mycoplasmoidales</taxon>
        <taxon>Metamycoplasmataceae</taxon>
        <taxon>Mesomycoplasma</taxon>
    </lineage>
</organism>
<dbReference type="InterPro" id="IPR050390">
    <property type="entry name" value="C5-Methyltransferase"/>
</dbReference>
<dbReference type="PANTHER" id="PTHR10629">
    <property type="entry name" value="CYTOSINE-SPECIFIC METHYLTRANSFERASE"/>
    <property type="match status" value="1"/>
</dbReference>
<dbReference type="InterPro" id="IPR018117">
    <property type="entry name" value="C5_DNA_meth_AS"/>
</dbReference>
<evidence type="ECO:0000256" key="6">
    <source>
        <dbReference type="ARBA" id="ARBA00022747"/>
    </source>
</evidence>
<dbReference type="PATRIC" id="fig|1188239.3.peg.1013"/>
<dbReference type="PANTHER" id="PTHR10629:SF52">
    <property type="entry name" value="DNA (CYTOSINE-5)-METHYLTRANSFERASE 1"/>
    <property type="match status" value="1"/>
</dbReference>
<evidence type="ECO:0000256" key="2">
    <source>
        <dbReference type="ARBA" id="ARBA00011975"/>
    </source>
</evidence>
<evidence type="ECO:0000256" key="5">
    <source>
        <dbReference type="ARBA" id="ARBA00022691"/>
    </source>
</evidence>
<dbReference type="SUPFAM" id="SSF53335">
    <property type="entry name" value="S-adenosyl-L-methionine-dependent methyltransferases"/>
    <property type="match status" value="2"/>
</dbReference>
<dbReference type="Gene3D" id="3.40.50.150">
    <property type="entry name" value="Vaccinia Virus protein VP39"/>
    <property type="match status" value="2"/>
</dbReference>
<keyword evidence="6" id="KW-0680">Restriction system</keyword>
<dbReference type="GO" id="GO:0008170">
    <property type="term" value="F:N-methyltransferase activity"/>
    <property type="evidence" value="ECO:0007669"/>
    <property type="project" value="InterPro"/>
</dbReference>
<dbReference type="Proteomes" id="UP000020977">
    <property type="component" value="Unassembled WGS sequence"/>
</dbReference>
<keyword evidence="5 7" id="KW-0949">S-adenosyl-L-methionine</keyword>